<dbReference type="PANTHER" id="PTHR34820:SF4">
    <property type="entry name" value="INNER MEMBRANE PROTEIN YEBZ"/>
    <property type="match status" value="1"/>
</dbReference>
<evidence type="ECO:0000256" key="4">
    <source>
        <dbReference type="ARBA" id="ARBA00023008"/>
    </source>
</evidence>
<name>A0ABP9C564_9ACTN</name>
<keyword evidence="2" id="KW-0479">Metal-binding</keyword>
<dbReference type="PANTHER" id="PTHR34820">
    <property type="entry name" value="INNER MEMBRANE PROTEIN YEBZ"/>
    <property type="match status" value="1"/>
</dbReference>
<feature type="region of interest" description="Disordered" evidence="5">
    <location>
        <begin position="137"/>
        <end position="163"/>
    </location>
</feature>
<dbReference type="SUPFAM" id="SSF81296">
    <property type="entry name" value="E set domains"/>
    <property type="match status" value="1"/>
</dbReference>
<evidence type="ECO:0000259" key="7">
    <source>
        <dbReference type="Pfam" id="PF04234"/>
    </source>
</evidence>
<dbReference type="InterPro" id="IPR014756">
    <property type="entry name" value="Ig_E-set"/>
</dbReference>
<dbReference type="RefSeq" id="WP_372435306.1">
    <property type="nucleotide sequence ID" value="NZ_BAABKQ010000001.1"/>
</dbReference>
<dbReference type="Gene3D" id="2.60.40.1220">
    <property type="match status" value="1"/>
</dbReference>
<sequence length="195" mass="19909">MGRRAVPGRTAPERRRRGTRRSAAAAMLAVFLAAAAATLGAGVASAHSAIIEMSPPDGSAVDAGPDRVTLTFNEAISPDYANLTVVGPDGNLWSRSEPTVSGNTISVPVGALGPAGTYTVAVKVTSADGHVVGYTRSFELTQPGDGTPGPKADASDTDEGSDSGGGVQWWWFVIPAVVLFGGGLWFALRSPGDDD</sequence>
<gene>
    <name evidence="8" type="ORF">GCM10023353_04220</name>
</gene>
<keyword evidence="6" id="KW-0812">Transmembrane</keyword>
<organism evidence="8 9">
    <name type="scientific">Tomitella cavernea</name>
    <dbReference type="NCBI Taxonomy" id="1387982"/>
    <lineage>
        <taxon>Bacteria</taxon>
        <taxon>Bacillati</taxon>
        <taxon>Actinomycetota</taxon>
        <taxon>Actinomycetes</taxon>
        <taxon>Mycobacteriales</taxon>
        <taxon>Tomitella</taxon>
    </lineage>
</organism>
<feature type="region of interest" description="Disordered" evidence="5">
    <location>
        <begin position="1"/>
        <end position="20"/>
    </location>
</feature>
<evidence type="ECO:0000313" key="8">
    <source>
        <dbReference type="EMBL" id="GAA4804754.1"/>
    </source>
</evidence>
<protein>
    <submittedName>
        <fullName evidence="8">Copper resistance protein CopC</fullName>
    </submittedName>
</protein>
<comment type="caution">
    <text evidence="8">The sequence shown here is derived from an EMBL/GenBank/DDBJ whole genome shotgun (WGS) entry which is preliminary data.</text>
</comment>
<evidence type="ECO:0000256" key="1">
    <source>
        <dbReference type="ARBA" id="ARBA00004196"/>
    </source>
</evidence>
<proteinExistence type="predicted"/>
<evidence type="ECO:0000256" key="2">
    <source>
        <dbReference type="ARBA" id="ARBA00022723"/>
    </source>
</evidence>
<dbReference type="Proteomes" id="UP001500839">
    <property type="component" value="Unassembled WGS sequence"/>
</dbReference>
<keyword evidence="6" id="KW-1133">Transmembrane helix</keyword>
<dbReference type="Pfam" id="PF04234">
    <property type="entry name" value="CopC"/>
    <property type="match status" value="1"/>
</dbReference>
<evidence type="ECO:0000256" key="3">
    <source>
        <dbReference type="ARBA" id="ARBA00022729"/>
    </source>
</evidence>
<comment type="subcellular location">
    <subcellularLocation>
        <location evidence="1">Cell envelope</location>
    </subcellularLocation>
</comment>
<dbReference type="InterPro" id="IPR007348">
    <property type="entry name" value="CopC_dom"/>
</dbReference>
<feature type="domain" description="CopC" evidence="7">
    <location>
        <begin position="47"/>
        <end position="139"/>
    </location>
</feature>
<evidence type="ECO:0000313" key="9">
    <source>
        <dbReference type="Proteomes" id="UP001500839"/>
    </source>
</evidence>
<feature type="transmembrane region" description="Helical" evidence="6">
    <location>
        <begin position="169"/>
        <end position="188"/>
    </location>
</feature>
<dbReference type="EMBL" id="BAABKQ010000001">
    <property type="protein sequence ID" value="GAA4804754.1"/>
    <property type="molecule type" value="Genomic_DNA"/>
</dbReference>
<evidence type="ECO:0000256" key="5">
    <source>
        <dbReference type="SAM" id="MobiDB-lite"/>
    </source>
</evidence>
<dbReference type="InterPro" id="IPR014755">
    <property type="entry name" value="Cu-Rt/internalin_Ig-like"/>
</dbReference>
<accession>A0ABP9C564</accession>
<keyword evidence="6" id="KW-0472">Membrane</keyword>
<keyword evidence="9" id="KW-1185">Reference proteome</keyword>
<reference evidence="9" key="1">
    <citation type="journal article" date="2019" name="Int. J. Syst. Evol. Microbiol.">
        <title>The Global Catalogue of Microorganisms (GCM) 10K type strain sequencing project: providing services to taxonomists for standard genome sequencing and annotation.</title>
        <authorList>
            <consortium name="The Broad Institute Genomics Platform"/>
            <consortium name="The Broad Institute Genome Sequencing Center for Infectious Disease"/>
            <person name="Wu L."/>
            <person name="Ma J."/>
        </authorList>
    </citation>
    <scope>NUCLEOTIDE SEQUENCE [LARGE SCALE GENOMIC DNA]</scope>
    <source>
        <strain evidence="9">JCM 18542</strain>
    </source>
</reference>
<dbReference type="InterPro" id="IPR032694">
    <property type="entry name" value="CopC/D"/>
</dbReference>
<keyword evidence="4" id="KW-0186">Copper</keyword>
<keyword evidence="3" id="KW-0732">Signal</keyword>
<evidence type="ECO:0000256" key="6">
    <source>
        <dbReference type="SAM" id="Phobius"/>
    </source>
</evidence>